<comment type="caution">
    <text evidence="1">The sequence shown here is derived from an EMBL/GenBank/DDBJ whole genome shotgun (WGS) entry which is preliminary data.</text>
</comment>
<evidence type="ECO:0008006" key="3">
    <source>
        <dbReference type="Google" id="ProtNLM"/>
    </source>
</evidence>
<dbReference type="Pfam" id="PF11138">
    <property type="entry name" value="DUF2911"/>
    <property type="match status" value="1"/>
</dbReference>
<organism evidence="1 2">
    <name type="scientific">Aquimarina aggregata</name>
    <dbReference type="NCBI Taxonomy" id="1642818"/>
    <lineage>
        <taxon>Bacteria</taxon>
        <taxon>Pseudomonadati</taxon>
        <taxon>Bacteroidota</taxon>
        <taxon>Flavobacteriia</taxon>
        <taxon>Flavobacteriales</taxon>
        <taxon>Flavobacteriaceae</taxon>
        <taxon>Aquimarina</taxon>
    </lineage>
</organism>
<proteinExistence type="predicted"/>
<evidence type="ECO:0000313" key="1">
    <source>
        <dbReference type="EMBL" id="KZS38196.1"/>
    </source>
</evidence>
<dbReference type="AlphaFoldDB" id="A0A162WMS7"/>
<sequence>MTTTITAQIKTPAPSTSAKVIQTVGLTDIEIAYSRPSANNRLIFGDQGLIPYGKLWRTGANAATKITFGDEVTISGKKLKEGAYAILTKPGASAWEVYFYTYETGNWSNYKDKKPALVATVNSILTNDKTETLTIGFDDIKMNSASLLFLWENTKIALPFVVDVDDKAMASIKSTLAGPTAIDYFRAASYMHDAGKDLNTALSYIQKANNSNPRFFQLRREALILADLGRKKEAIVAAKKSTELAIKAKNDDFVRLNEKSIKEWSK</sequence>
<dbReference type="EMBL" id="LQRT01000060">
    <property type="protein sequence ID" value="KZS38196.1"/>
    <property type="molecule type" value="Genomic_DNA"/>
</dbReference>
<keyword evidence="2" id="KW-1185">Reference proteome</keyword>
<dbReference type="InterPro" id="IPR021314">
    <property type="entry name" value="DUF2911"/>
</dbReference>
<dbReference type="STRING" id="1642818.AWE51_19355"/>
<evidence type="ECO:0000313" key="2">
    <source>
        <dbReference type="Proteomes" id="UP000076715"/>
    </source>
</evidence>
<name>A0A162WMS7_9FLAO</name>
<dbReference type="Proteomes" id="UP000076715">
    <property type="component" value="Unassembled WGS sequence"/>
</dbReference>
<protein>
    <recommendedName>
        <fullName evidence="3">Dihydrolipoamide dehydrogenase</fullName>
    </recommendedName>
</protein>
<accession>A0A162WMS7</accession>
<reference evidence="1 2" key="1">
    <citation type="submission" date="2016-01" db="EMBL/GenBank/DDBJ databases">
        <title>The draft genome sequence of Aquimarina sp. RZW4-3-2.</title>
        <authorList>
            <person name="Wang Y."/>
        </authorList>
    </citation>
    <scope>NUCLEOTIDE SEQUENCE [LARGE SCALE GENOMIC DNA]</scope>
    <source>
        <strain evidence="1 2">RZW4-3-2</strain>
    </source>
</reference>
<gene>
    <name evidence="1" type="ORF">AWE51_19355</name>
</gene>